<dbReference type="InterPro" id="IPR001387">
    <property type="entry name" value="Cro/C1-type_HTH"/>
</dbReference>
<protein>
    <submittedName>
        <fullName evidence="2">Helix-turn-helix transcriptional regulator</fullName>
    </submittedName>
</protein>
<reference evidence="2" key="1">
    <citation type="journal article" date="2020" name="Science">
        <title>Unexpected conservation and global transmission of agrobacterial virulence plasmids.</title>
        <authorList>
            <person name="Weisberg A.J."/>
            <person name="Davis E.W. 2nd"/>
            <person name="Tabima J."/>
            <person name="Belcher M.S."/>
            <person name="Miller M."/>
            <person name="Kuo C.H."/>
            <person name="Loper J.E."/>
            <person name="Grunwald N.J."/>
            <person name="Putnam M.L."/>
            <person name="Chang J.H."/>
        </authorList>
    </citation>
    <scope>NUCLEOTIDE SEQUENCE</scope>
    <source>
        <strain evidence="2">17-1853-1a</strain>
    </source>
</reference>
<evidence type="ECO:0000259" key="1">
    <source>
        <dbReference type="PROSITE" id="PS50943"/>
    </source>
</evidence>
<proteinExistence type="predicted"/>
<dbReference type="RefSeq" id="WP_035199422.1">
    <property type="nucleotide sequence ID" value="NZ_CP123839.1"/>
</dbReference>
<accession>A0AA44J9B3</accession>
<dbReference type="Gene3D" id="1.10.260.40">
    <property type="entry name" value="lambda repressor-like DNA-binding domains"/>
    <property type="match status" value="1"/>
</dbReference>
<organism evidence="2 3">
    <name type="scientific">Agrobacterium tumefaciens</name>
    <dbReference type="NCBI Taxonomy" id="358"/>
    <lineage>
        <taxon>Bacteria</taxon>
        <taxon>Pseudomonadati</taxon>
        <taxon>Pseudomonadota</taxon>
        <taxon>Alphaproteobacteria</taxon>
        <taxon>Hyphomicrobiales</taxon>
        <taxon>Rhizobiaceae</taxon>
        <taxon>Rhizobium/Agrobacterium group</taxon>
        <taxon>Agrobacterium</taxon>
        <taxon>Agrobacterium tumefaciens complex</taxon>
    </lineage>
</organism>
<comment type="caution">
    <text evidence="2">The sequence shown here is derived from an EMBL/GenBank/DDBJ whole genome shotgun (WGS) entry which is preliminary data.</text>
</comment>
<dbReference type="AlphaFoldDB" id="A0AA44J9B3"/>
<gene>
    <name evidence="2" type="ORF">G6M46_09885</name>
</gene>
<evidence type="ECO:0000313" key="3">
    <source>
        <dbReference type="Proteomes" id="UP000702952"/>
    </source>
</evidence>
<dbReference type="SUPFAM" id="SSF47413">
    <property type="entry name" value="lambda repressor-like DNA-binding domains"/>
    <property type="match status" value="1"/>
</dbReference>
<dbReference type="Proteomes" id="UP000702952">
    <property type="component" value="Unassembled WGS sequence"/>
</dbReference>
<dbReference type="SMART" id="SM00530">
    <property type="entry name" value="HTH_XRE"/>
    <property type="match status" value="1"/>
</dbReference>
<dbReference type="PROSITE" id="PS50943">
    <property type="entry name" value="HTH_CROC1"/>
    <property type="match status" value="1"/>
</dbReference>
<dbReference type="GO" id="GO:0003677">
    <property type="term" value="F:DNA binding"/>
    <property type="evidence" value="ECO:0007669"/>
    <property type="project" value="InterPro"/>
</dbReference>
<dbReference type="Pfam" id="PF01381">
    <property type="entry name" value="HTH_3"/>
    <property type="match status" value="1"/>
</dbReference>
<evidence type="ECO:0000313" key="2">
    <source>
        <dbReference type="EMBL" id="NTC28467.1"/>
    </source>
</evidence>
<dbReference type="InterPro" id="IPR010982">
    <property type="entry name" value="Lambda_DNA-bd_dom_sf"/>
</dbReference>
<name>A0AA44J9B3_AGRTU</name>
<dbReference type="EMBL" id="JAAMAY010000014">
    <property type="protein sequence ID" value="NTC28467.1"/>
    <property type="molecule type" value="Genomic_DNA"/>
</dbReference>
<sequence length="172" mass="19252">MSRKRVEPKTPLGKRLTEVREALKFDEREPFAEALGLTVAMLGYYERGDRIPDAGVLALYRERFGINISWLVAGMGDMFDTAPAAPTLAYDVALLQKISDRVETIFAECRQKSPTRSTITEAALIYNELAKTISDIRDVQMVEAILSVLLLRFRERITTPGSGLGKYESSSF</sequence>
<dbReference type="CDD" id="cd00093">
    <property type="entry name" value="HTH_XRE"/>
    <property type="match status" value="1"/>
</dbReference>
<feature type="domain" description="HTH cro/C1-type" evidence="1">
    <location>
        <begin position="31"/>
        <end position="71"/>
    </location>
</feature>